<dbReference type="HAMAP" id="MF_00127">
    <property type="entry name" value="His_tRNA_synth"/>
    <property type="match status" value="1"/>
</dbReference>
<dbReference type="PANTHER" id="PTHR43707">
    <property type="entry name" value="HISTIDYL-TRNA SYNTHETASE"/>
    <property type="match status" value="1"/>
</dbReference>
<dbReference type="InterPro" id="IPR004516">
    <property type="entry name" value="HisRS/HisZ"/>
</dbReference>
<keyword evidence="5" id="KW-0963">Cytoplasm</keyword>
<dbReference type="InterPro" id="IPR041715">
    <property type="entry name" value="HisRS-like_core"/>
</dbReference>
<dbReference type="AlphaFoldDB" id="A0A2H0RGA2"/>
<dbReference type="InterPro" id="IPR045864">
    <property type="entry name" value="aa-tRNA-synth_II/BPL/LPL"/>
</dbReference>
<comment type="caution">
    <text evidence="8">The sequence shown here is derived from an EMBL/GenBank/DDBJ whole genome shotgun (WGS) entry which is preliminary data.</text>
</comment>
<evidence type="ECO:0000256" key="6">
    <source>
        <dbReference type="PIRSR" id="PIRSR001549-1"/>
    </source>
</evidence>
<keyword evidence="5" id="KW-0648">Protein biosynthesis</keyword>
<evidence type="ECO:0000313" key="8">
    <source>
        <dbReference type="EMBL" id="PIR45054.1"/>
    </source>
</evidence>
<dbReference type="InterPro" id="IPR006195">
    <property type="entry name" value="aa-tRNA-synth_II"/>
</dbReference>
<keyword evidence="5 8" id="KW-0436">Ligase</keyword>
<dbReference type="PIRSF" id="PIRSF001549">
    <property type="entry name" value="His-tRNA_synth"/>
    <property type="match status" value="1"/>
</dbReference>
<dbReference type="Pfam" id="PF03129">
    <property type="entry name" value="HGTP_anticodon"/>
    <property type="match status" value="1"/>
</dbReference>
<dbReference type="SUPFAM" id="SSF55681">
    <property type="entry name" value="Class II aaRS and biotin synthetases"/>
    <property type="match status" value="1"/>
</dbReference>
<dbReference type="Pfam" id="PF13393">
    <property type="entry name" value="tRNA-synt_His"/>
    <property type="match status" value="1"/>
</dbReference>
<accession>A0A2H0RGA2</accession>
<dbReference type="EC" id="6.1.1.21" evidence="5"/>
<organism evidence="8 9">
    <name type="scientific">Candidatus Vogelbacteria bacterium CG10_big_fil_rev_8_21_14_0_10_51_16</name>
    <dbReference type="NCBI Taxonomy" id="1975045"/>
    <lineage>
        <taxon>Bacteria</taxon>
        <taxon>Candidatus Vogeliibacteriota</taxon>
    </lineage>
</organism>
<feature type="binding site" evidence="6">
    <location>
        <begin position="278"/>
        <end position="279"/>
    </location>
    <ligand>
        <name>L-histidine</name>
        <dbReference type="ChEBI" id="CHEBI:57595"/>
    </ligand>
</feature>
<evidence type="ECO:0000256" key="2">
    <source>
        <dbReference type="ARBA" id="ARBA00022741"/>
    </source>
</evidence>
<dbReference type="GO" id="GO:0005737">
    <property type="term" value="C:cytoplasm"/>
    <property type="evidence" value="ECO:0007669"/>
    <property type="project" value="UniProtKB-SubCell"/>
</dbReference>
<dbReference type="Gene3D" id="3.40.50.800">
    <property type="entry name" value="Anticodon-binding domain"/>
    <property type="match status" value="1"/>
</dbReference>
<comment type="subunit">
    <text evidence="5">Homodimer.</text>
</comment>
<dbReference type="PANTHER" id="PTHR43707:SF1">
    <property type="entry name" value="HISTIDINE--TRNA LIGASE, MITOCHONDRIAL-RELATED"/>
    <property type="match status" value="1"/>
</dbReference>
<reference evidence="8 9" key="1">
    <citation type="submission" date="2017-09" db="EMBL/GenBank/DDBJ databases">
        <title>Depth-based differentiation of microbial function through sediment-hosted aquifers and enrichment of novel symbionts in the deep terrestrial subsurface.</title>
        <authorList>
            <person name="Probst A.J."/>
            <person name="Ladd B."/>
            <person name="Jarett J.K."/>
            <person name="Geller-Mcgrath D.E."/>
            <person name="Sieber C.M."/>
            <person name="Emerson J.B."/>
            <person name="Anantharaman K."/>
            <person name="Thomas B.C."/>
            <person name="Malmstrom R."/>
            <person name="Stieglmeier M."/>
            <person name="Klingl A."/>
            <person name="Woyke T."/>
            <person name="Ryan C.M."/>
            <person name="Banfield J.F."/>
        </authorList>
    </citation>
    <scope>NUCLEOTIDE SEQUENCE [LARGE SCALE GENOMIC DNA]</scope>
    <source>
        <strain evidence="8">CG10_big_fil_rev_8_21_14_0_10_51_16</strain>
    </source>
</reference>
<dbReference type="InterPro" id="IPR036621">
    <property type="entry name" value="Anticodon-bd_dom_sf"/>
</dbReference>
<dbReference type="EMBL" id="PCYI01000007">
    <property type="protein sequence ID" value="PIR45054.1"/>
    <property type="molecule type" value="Genomic_DNA"/>
</dbReference>
<evidence type="ECO:0000256" key="3">
    <source>
        <dbReference type="ARBA" id="ARBA00023146"/>
    </source>
</evidence>
<dbReference type="GO" id="GO:0005524">
    <property type="term" value="F:ATP binding"/>
    <property type="evidence" value="ECO:0007669"/>
    <property type="project" value="UniProtKB-UniRule"/>
</dbReference>
<dbReference type="GO" id="GO:0004821">
    <property type="term" value="F:histidine-tRNA ligase activity"/>
    <property type="evidence" value="ECO:0007669"/>
    <property type="project" value="UniProtKB-UniRule"/>
</dbReference>
<name>A0A2H0RGA2_9BACT</name>
<dbReference type="NCBIfam" id="TIGR00442">
    <property type="entry name" value="hisS"/>
    <property type="match status" value="1"/>
</dbReference>
<comment type="subcellular location">
    <subcellularLocation>
        <location evidence="5">Cytoplasm</location>
    </subcellularLocation>
</comment>
<keyword evidence="5" id="KW-0067">ATP-binding</keyword>
<gene>
    <name evidence="5" type="primary">hisS</name>
    <name evidence="8" type="ORF">COV10_01385</name>
</gene>
<dbReference type="InterPro" id="IPR015807">
    <property type="entry name" value="His-tRNA-ligase"/>
</dbReference>
<keyword evidence="3 5" id="KW-0030">Aminoacyl-tRNA synthetase</keyword>
<feature type="domain" description="Aminoacyl-transfer RNA synthetases class-II family profile" evidence="7">
    <location>
        <begin position="52"/>
        <end position="361"/>
    </location>
</feature>
<feature type="binding site" evidence="6">
    <location>
        <begin position="98"/>
        <end position="100"/>
    </location>
    <ligand>
        <name>L-histidine</name>
        <dbReference type="ChEBI" id="CHEBI:57595"/>
    </ligand>
</feature>
<evidence type="ECO:0000259" key="7">
    <source>
        <dbReference type="PROSITE" id="PS50862"/>
    </source>
</evidence>
<evidence type="ECO:0000256" key="5">
    <source>
        <dbReference type="HAMAP-Rule" id="MF_00127"/>
    </source>
</evidence>
<feature type="binding site" evidence="6">
    <location>
        <position position="143"/>
    </location>
    <ligand>
        <name>L-histidine</name>
        <dbReference type="ChEBI" id="CHEBI:57595"/>
    </ligand>
</feature>
<comment type="catalytic activity">
    <reaction evidence="4 5">
        <text>tRNA(His) + L-histidine + ATP = L-histidyl-tRNA(His) + AMP + diphosphate + H(+)</text>
        <dbReference type="Rhea" id="RHEA:17313"/>
        <dbReference type="Rhea" id="RHEA-COMP:9665"/>
        <dbReference type="Rhea" id="RHEA-COMP:9689"/>
        <dbReference type="ChEBI" id="CHEBI:15378"/>
        <dbReference type="ChEBI" id="CHEBI:30616"/>
        <dbReference type="ChEBI" id="CHEBI:33019"/>
        <dbReference type="ChEBI" id="CHEBI:57595"/>
        <dbReference type="ChEBI" id="CHEBI:78442"/>
        <dbReference type="ChEBI" id="CHEBI:78527"/>
        <dbReference type="ChEBI" id="CHEBI:456215"/>
        <dbReference type="EC" id="6.1.1.21"/>
    </reaction>
</comment>
<dbReference type="CDD" id="cd00773">
    <property type="entry name" value="HisRS-like_core"/>
    <property type="match status" value="1"/>
</dbReference>
<dbReference type="SUPFAM" id="SSF52954">
    <property type="entry name" value="Class II aaRS ABD-related"/>
    <property type="match status" value="1"/>
</dbReference>
<dbReference type="Gene3D" id="3.30.930.10">
    <property type="entry name" value="Bira Bifunctional Protein, Domain 2"/>
    <property type="match status" value="1"/>
</dbReference>
<feature type="binding site" evidence="6">
    <location>
        <position position="147"/>
    </location>
    <ligand>
        <name>L-histidine</name>
        <dbReference type="ChEBI" id="CHEBI:57595"/>
    </ligand>
</feature>
<comment type="similarity">
    <text evidence="1 5">Belongs to the class-II aminoacyl-tRNA synthetase family.</text>
</comment>
<keyword evidence="2 5" id="KW-0547">Nucleotide-binding</keyword>
<dbReference type="GO" id="GO:0006427">
    <property type="term" value="P:histidyl-tRNA aminoacylation"/>
    <property type="evidence" value="ECO:0007669"/>
    <property type="project" value="UniProtKB-UniRule"/>
</dbReference>
<evidence type="ECO:0000256" key="4">
    <source>
        <dbReference type="ARBA" id="ARBA00047639"/>
    </source>
</evidence>
<evidence type="ECO:0000256" key="1">
    <source>
        <dbReference type="ARBA" id="ARBA00008226"/>
    </source>
</evidence>
<sequence>MVSTKKTKTKIGGTKTNAPFQVPKGMRDRIGHEVHELTGFIEKATEICLYYGFKPIVTPLLEDAQVYSSSVGISSDIVEKEMYTVKTKGGDVLAVRPEFTASVMRSYLEQGMQNQTQPVMLYYSGPCYRYDRPQRGRWREFYQFGLEILGTEKSIADAMVIELTMLSLRESGLQNLRLLVNSIGDKDCRPGYRRELIAYYRKHQAQLCKDCKARLKSNPLRILDCKEPQCAPLKFEAPQSVSSLCDPCKKHFKEVLEYLESLGIEYVIDSTLVRGLDYYTRTVFEIQQETRPPEVALGEVANPGIQADTPLTIAGGGRYDYLARTLGSKRDVPGVGSSIGIDRVLMAEDRVELMPRVIKKPKVYFIQLGFEAKLKSMNVIEVLRKGRVSVVHSLSKDSLGSQLGTAEKLQIPYAIILGQREVIDNTVIVRNMDNRSQDVVKVSKLADYLKKLRI</sequence>
<feature type="binding site" evidence="6">
    <location>
        <position position="274"/>
    </location>
    <ligand>
        <name>L-histidine</name>
        <dbReference type="ChEBI" id="CHEBI:57595"/>
    </ligand>
</feature>
<feature type="binding site" evidence="6">
    <location>
        <position position="129"/>
    </location>
    <ligand>
        <name>L-histidine</name>
        <dbReference type="ChEBI" id="CHEBI:57595"/>
    </ligand>
</feature>
<dbReference type="InterPro" id="IPR004154">
    <property type="entry name" value="Anticodon-bd"/>
</dbReference>
<dbReference type="PROSITE" id="PS50862">
    <property type="entry name" value="AA_TRNA_LIGASE_II"/>
    <property type="match status" value="1"/>
</dbReference>
<proteinExistence type="inferred from homology"/>
<dbReference type="Proteomes" id="UP000228767">
    <property type="component" value="Unassembled WGS sequence"/>
</dbReference>
<evidence type="ECO:0000313" key="9">
    <source>
        <dbReference type="Proteomes" id="UP000228767"/>
    </source>
</evidence>
<protein>
    <recommendedName>
        <fullName evidence="5">Histidine--tRNA ligase</fullName>
        <ecNumber evidence="5">6.1.1.21</ecNumber>
    </recommendedName>
    <alternativeName>
        <fullName evidence="5">Histidyl-tRNA synthetase</fullName>
        <shortName evidence="5">HisRS</shortName>
    </alternativeName>
</protein>